<evidence type="ECO:0000259" key="2">
    <source>
        <dbReference type="Pfam" id="PF00676"/>
    </source>
</evidence>
<feature type="domain" description="Dehydrogenase E1 component" evidence="2">
    <location>
        <begin position="133"/>
        <end position="265"/>
    </location>
</feature>
<organism evidence="3 4">
    <name type="scientific">Haematococcus lacustris</name>
    <name type="common">Green alga</name>
    <name type="synonym">Haematococcus pluvialis</name>
    <dbReference type="NCBI Taxonomy" id="44745"/>
    <lineage>
        <taxon>Eukaryota</taxon>
        <taxon>Viridiplantae</taxon>
        <taxon>Chlorophyta</taxon>
        <taxon>core chlorophytes</taxon>
        <taxon>Chlorophyceae</taxon>
        <taxon>CS clade</taxon>
        <taxon>Chlamydomonadales</taxon>
        <taxon>Haematococcaceae</taxon>
        <taxon>Haematococcus</taxon>
    </lineage>
</organism>
<keyword evidence="1" id="KW-0560">Oxidoreductase</keyword>
<evidence type="ECO:0000256" key="1">
    <source>
        <dbReference type="ARBA" id="ARBA00023002"/>
    </source>
</evidence>
<dbReference type="InterPro" id="IPR050771">
    <property type="entry name" value="Alpha-ketoacid_DH_E1_comp"/>
</dbReference>
<accession>A0A699Z9E5</accession>
<dbReference type="EMBL" id="BLLF01000855">
    <property type="protein sequence ID" value="GFH15474.1"/>
    <property type="molecule type" value="Genomic_DNA"/>
</dbReference>
<evidence type="ECO:0000313" key="4">
    <source>
        <dbReference type="Proteomes" id="UP000485058"/>
    </source>
</evidence>
<protein>
    <submittedName>
        <fullName evidence="3">Branched-chain alpha-keto acid dehydrogenase E1 component alpha chain</fullName>
    </submittedName>
</protein>
<reference evidence="3 4" key="1">
    <citation type="submission" date="2020-02" db="EMBL/GenBank/DDBJ databases">
        <title>Draft genome sequence of Haematococcus lacustris strain NIES-144.</title>
        <authorList>
            <person name="Morimoto D."/>
            <person name="Nakagawa S."/>
            <person name="Yoshida T."/>
            <person name="Sawayama S."/>
        </authorList>
    </citation>
    <scope>NUCLEOTIDE SEQUENCE [LARGE SCALE GENOMIC DNA]</scope>
    <source>
        <strain evidence="3 4">NIES-144</strain>
    </source>
</reference>
<proteinExistence type="predicted"/>
<dbReference type="InterPro" id="IPR001017">
    <property type="entry name" value="DH_E1"/>
</dbReference>
<dbReference type="SUPFAM" id="SSF52518">
    <property type="entry name" value="Thiamin diphosphate-binding fold (THDP-binding)"/>
    <property type="match status" value="1"/>
</dbReference>
<evidence type="ECO:0000313" key="3">
    <source>
        <dbReference type="EMBL" id="GFH15474.1"/>
    </source>
</evidence>
<dbReference type="Gene3D" id="3.40.50.970">
    <property type="match status" value="1"/>
</dbReference>
<dbReference type="GO" id="GO:0016624">
    <property type="term" value="F:oxidoreductase activity, acting on the aldehyde or oxo group of donors, disulfide as acceptor"/>
    <property type="evidence" value="ECO:0007669"/>
    <property type="project" value="InterPro"/>
</dbReference>
<keyword evidence="4" id="KW-1185">Reference proteome</keyword>
<dbReference type="InterPro" id="IPR029061">
    <property type="entry name" value="THDP-binding"/>
</dbReference>
<dbReference type="PANTHER" id="PTHR43380">
    <property type="entry name" value="2-OXOISOVALERATE DEHYDROGENASE SUBUNIT ALPHA, MITOCHONDRIAL"/>
    <property type="match status" value="1"/>
</dbReference>
<dbReference type="PANTHER" id="PTHR43380:SF1">
    <property type="entry name" value="2-OXOISOVALERATE DEHYDROGENASE SUBUNIT ALPHA, MITOCHONDRIAL"/>
    <property type="match status" value="1"/>
</dbReference>
<feature type="non-terminal residue" evidence="3">
    <location>
        <position position="1"/>
    </location>
</feature>
<sequence>MLARHLSRQLKLPNYSTFNAPEAQLEHPAGRVPYTEALTFLGGPTPEQRIPAYRTLTDASQELDAAQLPHPITQALGVKMYQAMASLQTLDTLCYEAQRQGRMSFYLTSTGEEATVVGSAAALDPQDMVFAQGRQMPIHYGSRELCYQTISSPLATQMPHAVGAAYAMKLSGASTVAVAFFGEGAASEGDAHAALQFAATLAAPVLFICRNNGYAISTPASEQYKGDGIAGRAAGYGMAAVRVDGGDARAVYNAVAEARRLALQGTRLPAGHRYRTADEMRAWRARDPVSRFRGWLQGRGWWDEMQEQALRVATRKEVMDALDAAAAVPKPPVSCLFTDVYKNMPGHLKAQMDETFELVKRHPELVPLGVPVA</sequence>
<dbReference type="GO" id="GO:0009083">
    <property type="term" value="P:branched-chain amino acid catabolic process"/>
    <property type="evidence" value="ECO:0007669"/>
    <property type="project" value="TreeGrafter"/>
</dbReference>
<dbReference type="Proteomes" id="UP000485058">
    <property type="component" value="Unassembled WGS sequence"/>
</dbReference>
<dbReference type="CDD" id="cd02000">
    <property type="entry name" value="TPP_E1_PDC_ADC_BCADC"/>
    <property type="match status" value="1"/>
</dbReference>
<comment type="caution">
    <text evidence="3">The sequence shown here is derived from an EMBL/GenBank/DDBJ whole genome shotgun (WGS) entry which is preliminary data.</text>
</comment>
<dbReference type="Pfam" id="PF00676">
    <property type="entry name" value="E1_dh"/>
    <property type="match status" value="2"/>
</dbReference>
<gene>
    <name evidence="3" type="ORF">HaLaN_11710</name>
</gene>
<dbReference type="AlphaFoldDB" id="A0A699Z9E5"/>
<name>A0A699Z9E5_HAELA</name>
<feature type="domain" description="Dehydrogenase E1 component" evidence="2">
    <location>
        <begin position="272"/>
        <end position="333"/>
    </location>
</feature>